<dbReference type="InterPro" id="IPR002999">
    <property type="entry name" value="Tudor"/>
</dbReference>
<name>A0A7I8VXE8_9ANNE</name>
<accession>A0A7I8VXE8</accession>
<dbReference type="SUPFAM" id="SSF63748">
    <property type="entry name" value="Tudor/PWWP/MBT"/>
    <property type="match status" value="1"/>
</dbReference>
<dbReference type="GO" id="GO:0030719">
    <property type="term" value="P:P granule organization"/>
    <property type="evidence" value="ECO:0007669"/>
    <property type="project" value="TreeGrafter"/>
</dbReference>
<dbReference type="Proteomes" id="UP000549394">
    <property type="component" value="Unassembled WGS sequence"/>
</dbReference>
<dbReference type="InterPro" id="IPR035437">
    <property type="entry name" value="SNase_OB-fold_sf"/>
</dbReference>
<keyword evidence="5" id="KW-1185">Reference proteome</keyword>
<dbReference type="CDD" id="cd00105">
    <property type="entry name" value="KH-I"/>
    <property type="match status" value="1"/>
</dbReference>
<dbReference type="Pfam" id="PF00567">
    <property type="entry name" value="TUDOR"/>
    <property type="match status" value="1"/>
</dbReference>
<dbReference type="Gene3D" id="2.40.50.90">
    <property type="match status" value="1"/>
</dbReference>
<evidence type="ECO:0000256" key="1">
    <source>
        <dbReference type="PROSITE-ProRule" id="PRU00117"/>
    </source>
</evidence>
<dbReference type="Gene3D" id="3.30.1370.10">
    <property type="entry name" value="K Homology domain, type 1"/>
    <property type="match status" value="2"/>
</dbReference>
<dbReference type="AlphaFoldDB" id="A0A7I8VXE8"/>
<dbReference type="Gene3D" id="2.30.30.140">
    <property type="match status" value="1"/>
</dbReference>
<dbReference type="GO" id="GO:0007283">
    <property type="term" value="P:spermatogenesis"/>
    <property type="evidence" value="ECO:0007669"/>
    <property type="project" value="TreeGrafter"/>
</dbReference>
<comment type="caution">
    <text evidence="4">The sequence shown here is derived from an EMBL/GenBank/DDBJ whole genome shotgun (WGS) entry which is preliminary data.</text>
</comment>
<dbReference type="InterPro" id="IPR004088">
    <property type="entry name" value="KH_dom_type_1"/>
</dbReference>
<dbReference type="InterPro" id="IPR004087">
    <property type="entry name" value="KH_dom"/>
</dbReference>
<dbReference type="PANTHER" id="PTHR22948:SF29">
    <property type="entry name" value="FI02030P-RELATED"/>
    <property type="match status" value="1"/>
</dbReference>
<keyword evidence="2" id="KW-0812">Transmembrane</keyword>
<keyword evidence="1" id="KW-0694">RNA-binding</keyword>
<dbReference type="Pfam" id="PF00013">
    <property type="entry name" value="KH_1"/>
    <property type="match status" value="2"/>
</dbReference>
<evidence type="ECO:0000313" key="4">
    <source>
        <dbReference type="EMBL" id="CAD5120174.1"/>
    </source>
</evidence>
<dbReference type="InterPro" id="IPR050621">
    <property type="entry name" value="Tudor_domain_containing"/>
</dbReference>
<sequence>MTLLSKFSTAKLGLKITVLCTTTTICAFSLYLLFKKKFDPYEEDRLAKAAMQSQYTRIRIKVEQRKCGHIIGKDGMAIKAIAKETGVQLHFVDEQDESKTERTLEICGLRNKVIKAELRIQEILKSIPDIKKKIIHVPKKSVGCIIGKGGATILRMKQATSCKISIQKIPVESKFNEIELVGTEEQIDNAKRLIFDEVQEDSTRRFRQMPKETVKKYMKVEDMIPTEIPYRKVFISAIDNPGHFWCQFLDKDDGLTLEDINTKISESLSKDDGELPCLAIGDMVAGRFEFDDKWYRARVNDIADNKIDLYFVDYGDSEWVRFPEDVRKLPKAVENCEYQAVECCLANVIPIDEWTDEASQFFEELTACAKWQPRYLVEYKQKSEDGYKLVSLFDSLEGQPKCLENYLVQRNYAIFKDR</sequence>
<feature type="transmembrane region" description="Helical" evidence="2">
    <location>
        <begin position="12"/>
        <end position="34"/>
    </location>
</feature>
<reference evidence="4 5" key="1">
    <citation type="submission" date="2020-08" db="EMBL/GenBank/DDBJ databases">
        <authorList>
            <person name="Hejnol A."/>
        </authorList>
    </citation>
    <scope>NUCLEOTIDE SEQUENCE [LARGE SCALE GENOMIC DNA]</scope>
</reference>
<dbReference type="InterPro" id="IPR036612">
    <property type="entry name" value="KH_dom_type_1_sf"/>
</dbReference>
<dbReference type="GO" id="GO:0003723">
    <property type="term" value="F:RNA binding"/>
    <property type="evidence" value="ECO:0007669"/>
    <property type="project" value="UniProtKB-UniRule"/>
</dbReference>
<dbReference type="SMART" id="SM00333">
    <property type="entry name" value="TUDOR"/>
    <property type="match status" value="1"/>
</dbReference>
<dbReference type="SMART" id="SM00322">
    <property type="entry name" value="KH"/>
    <property type="match status" value="2"/>
</dbReference>
<dbReference type="PROSITE" id="PS50084">
    <property type="entry name" value="KH_TYPE_1"/>
    <property type="match status" value="2"/>
</dbReference>
<dbReference type="GO" id="GO:0005739">
    <property type="term" value="C:mitochondrion"/>
    <property type="evidence" value="ECO:0007669"/>
    <property type="project" value="UniProtKB-ARBA"/>
</dbReference>
<dbReference type="PANTHER" id="PTHR22948">
    <property type="entry name" value="TUDOR DOMAIN CONTAINING PROTEIN"/>
    <property type="match status" value="1"/>
</dbReference>
<dbReference type="OrthoDB" id="9995375at2759"/>
<feature type="domain" description="Tudor" evidence="3">
    <location>
        <begin position="277"/>
        <end position="335"/>
    </location>
</feature>
<dbReference type="EMBL" id="CAJFCJ010000012">
    <property type="protein sequence ID" value="CAD5120174.1"/>
    <property type="molecule type" value="Genomic_DNA"/>
</dbReference>
<keyword evidence="2" id="KW-0472">Membrane</keyword>
<dbReference type="GO" id="GO:0043186">
    <property type="term" value="C:P granule"/>
    <property type="evidence" value="ECO:0007669"/>
    <property type="project" value="TreeGrafter"/>
</dbReference>
<dbReference type="SUPFAM" id="SSF54791">
    <property type="entry name" value="Eukaryotic type KH-domain (KH-domain type I)"/>
    <property type="match status" value="2"/>
</dbReference>
<gene>
    <name evidence="4" type="ORF">DGYR_LOCUS8303</name>
</gene>
<keyword evidence="2" id="KW-1133">Transmembrane helix</keyword>
<evidence type="ECO:0000259" key="3">
    <source>
        <dbReference type="PROSITE" id="PS50304"/>
    </source>
</evidence>
<proteinExistence type="predicted"/>
<evidence type="ECO:0000313" key="5">
    <source>
        <dbReference type="Proteomes" id="UP000549394"/>
    </source>
</evidence>
<evidence type="ECO:0000256" key="2">
    <source>
        <dbReference type="SAM" id="Phobius"/>
    </source>
</evidence>
<organism evidence="4 5">
    <name type="scientific">Dimorphilus gyrociliatus</name>
    <dbReference type="NCBI Taxonomy" id="2664684"/>
    <lineage>
        <taxon>Eukaryota</taxon>
        <taxon>Metazoa</taxon>
        <taxon>Spiralia</taxon>
        <taxon>Lophotrochozoa</taxon>
        <taxon>Annelida</taxon>
        <taxon>Polychaeta</taxon>
        <taxon>Polychaeta incertae sedis</taxon>
        <taxon>Dinophilidae</taxon>
        <taxon>Dimorphilus</taxon>
    </lineage>
</organism>
<protein>
    <recommendedName>
        <fullName evidence="3">Tudor domain-containing protein</fullName>
    </recommendedName>
</protein>
<dbReference type="PROSITE" id="PS50304">
    <property type="entry name" value="TUDOR"/>
    <property type="match status" value="1"/>
</dbReference>
<dbReference type="GO" id="GO:0034587">
    <property type="term" value="P:piRNA processing"/>
    <property type="evidence" value="ECO:0007669"/>
    <property type="project" value="TreeGrafter"/>
</dbReference>